<feature type="compositionally biased region" description="Basic residues" evidence="1">
    <location>
        <begin position="82"/>
        <end position="100"/>
    </location>
</feature>
<feature type="compositionally biased region" description="Basic and acidic residues" evidence="1">
    <location>
        <begin position="37"/>
        <end position="59"/>
    </location>
</feature>
<proteinExistence type="predicted"/>
<feature type="compositionally biased region" description="Basic and acidic residues" evidence="1">
    <location>
        <begin position="179"/>
        <end position="198"/>
    </location>
</feature>
<feature type="region of interest" description="Disordered" evidence="1">
    <location>
        <begin position="1"/>
        <end position="347"/>
    </location>
</feature>
<feature type="non-terminal residue" evidence="2">
    <location>
        <position position="347"/>
    </location>
</feature>
<feature type="non-terminal residue" evidence="2">
    <location>
        <position position="1"/>
    </location>
</feature>
<reference evidence="2" key="1">
    <citation type="submission" date="2020-02" db="EMBL/GenBank/DDBJ databases">
        <authorList>
            <person name="Meier V. D."/>
        </authorList>
    </citation>
    <scope>NUCLEOTIDE SEQUENCE</scope>
    <source>
        <strain evidence="2">AVDCRST_MAG08</strain>
    </source>
</reference>
<keyword evidence="2" id="KW-0670">Pyruvate</keyword>
<feature type="compositionally biased region" description="Basic and acidic residues" evidence="1">
    <location>
        <begin position="284"/>
        <end position="297"/>
    </location>
</feature>
<name>A0A6J4IGI2_9PROT</name>
<dbReference type="AlphaFoldDB" id="A0A6J4IGI2"/>
<keyword evidence="2" id="KW-0560">Oxidoreductase</keyword>
<dbReference type="EMBL" id="CADCTG010000173">
    <property type="protein sequence ID" value="CAA9251774.1"/>
    <property type="molecule type" value="Genomic_DNA"/>
</dbReference>
<accession>A0A6J4IGI2</accession>
<sequence length="347" mass="38528">GPGSGNRHRQQAAPAAARGGQSSRHDAGAAPPRLPRHAADPPLRGEGRPTLRHGPDRRLLPPLHRPGSDRGRHAGLPGAGRPSHHLLPRPRPHARHGHGGARRDGGADGALGGLLQGQRRLHAHVQPREGLLRRPRHRRRAGGAGHRTSLRQLVPRRPQRQPDLLRRRRLQPGPSVRELQPRRPDEAALHLHHREQQIRHGHQPGARQRLPRPVQERRRLGDPRRAGGRHGRDGGEGSRPARRRPLPRRQRAVSPGDEDLPLPRPLHVRPGQVPEAGGGAADARPVRPHREVQEDAARRRHGRGRDQEDRRRDQGDRAGRRRLRPVQPRAGREGAVDGRADRGRGAL</sequence>
<dbReference type="GO" id="GO:0004739">
    <property type="term" value="F:pyruvate dehydrogenase (acetyl-transferring) activity"/>
    <property type="evidence" value="ECO:0007669"/>
    <property type="project" value="UniProtKB-EC"/>
</dbReference>
<feature type="compositionally biased region" description="Basic and acidic residues" evidence="1">
    <location>
        <begin position="330"/>
        <end position="347"/>
    </location>
</feature>
<feature type="compositionally biased region" description="Low complexity" evidence="1">
    <location>
        <begin position="11"/>
        <end position="22"/>
    </location>
</feature>
<gene>
    <name evidence="2" type="ORF">AVDCRST_MAG08-2211</name>
</gene>
<feature type="compositionally biased region" description="Basic and acidic residues" evidence="1">
    <location>
        <begin position="304"/>
        <end position="318"/>
    </location>
</feature>
<feature type="compositionally biased region" description="Basic and acidic residues" evidence="1">
    <location>
        <begin position="214"/>
        <end position="236"/>
    </location>
</feature>
<organism evidence="2">
    <name type="scientific">uncultured Acetobacteraceae bacterium</name>
    <dbReference type="NCBI Taxonomy" id="169975"/>
    <lineage>
        <taxon>Bacteria</taxon>
        <taxon>Pseudomonadati</taxon>
        <taxon>Pseudomonadota</taxon>
        <taxon>Alphaproteobacteria</taxon>
        <taxon>Acetobacterales</taxon>
        <taxon>Acetobacteraceae</taxon>
        <taxon>environmental samples</taxon>
    </lineage>
</organism>
<feature type="compositionally biased region" description="Basic residues" evidence="1">
    <location>
        <begin position="240"/>
        <end position="251"/>
    </location>
</feature>
<feature type="compositionally biased region" description="Basic residues" evidence="1">
    <location>
        <begin position="1"/>
        <end position="10"/>
    </location>
</feature>
<protein>
    <submittedName>
        <fullName evidence="2">Pyruvate dehydrogenase E1 component alpha subunit</fullName>
        <ecNumber evidence="2">1.2.4.1</ecNumber>
    </submittedName>
</protein>
<dbReference type="EC" id="1.2.4.1" evidence="2"/>
<evidence type="ECO:0000313" key="2">
    <source>
        <dbReference type="EMBL" id="CAA9251774.1"/>
    </source>
</evidence>
<evidence type="ECO:0000256" key="1">
    <source>
        <dbReference type="SAM" id="MobiDB-lite"/>
    </source>
</evidence>
<feature type="compositionally biased region" description="Low complexity" evidence="1">
    <location>
        <begin position="146"/>
        <end position="156"/>
    </location>
</feature>